<reference evidence="1" key="1">
    <citation type="submission" date="2019-07" db="EMBL/GenBank/DDBJ databases">
        <title>Phylogenomic Reclassification of ATCC Bacillus Strains and Various Taxa within the Genus Bacillus.</title>
        <authorList>
            <person name="Riojas M.A."/>
            <person name="Frank A.M."/>
            <person name="Fenn S.L."/>
            <person name="King S.P."/>
            <person name="Brower S.M."/>
            <person name="Hazbon M.H."/>
        </authorList>
    </citation>
    <scope>NUCLEOTIDE SEQUENCE</scope>
    <source>
        <strain evidence="1">ATCC 35646</strain>
    </source>
</reference>
<dbReference type="Proteomes" id="UP001181533">
    <property type="component" value="Unassembled WGS sequence"/>
</dbReference>
<accession>A0AB35PJW3</accession>
<gene>
    <name evidence="1" type="ORF">FO599_25905</name>
</gene>
<protein>
    <submittedName>
        <fullName evidence="1">Uncharacterized protein</fullName>
    </submittedName>
</protein>
<evidence type="ECO:0000313" key="2">
    <source>
        <dbReference type="Proteomes" id="UP001181533"/>
    </source>
</evidence>
<dbReference type="EMBL" id="VKQN01000042">
    <property type="protein sequence ID" value="MDR4179430.1"/>
    <property type="molecule type" value="Genomic_DNA"/>
</dbReference>
<dbReference type="AlphaFoldDB" id="A0AB35PJW3"/>
<proteinExistence type="predicted"/>
<evidence type="ECO:0000313" key="1">
    <source>
        <dbReference type="EMBL" id="MDR4179430.1"/>
    </source>
</evidence>
<sequence length="59" mass="7073">MHLNISTIFQIYRSFLHLYQRFFHYINDSAQDIDLTTTLDIQNVQHTLSPKQLTAELYD</sequence>
<name>A0AB35PJW3_BACTU</name>
<comment type="caution">
    <text evidence="1">The sequence shown here is derived from an EMBL/GenBank/DDBJ whole genome shotgun (WGS) entry which is preliminary data.</text>
</comment>
<organism evidence="1 2">
    <name type="scientific">Bacillus thuringiensis</name>
    <dbReference type="NCBI Taxonomy" id="1428"/>
    <lineage>
        <taxon>Bacteria</taxon>
        <taxon>Bacillati</taxon>
        <taxon>Bacillota</taxon>
        <taxon>Bacilli</taxon>
        <taxon>Bacillales</taxon>
        <taxon>Bacillaceae</taxon>
        <taxon>Bacillus</taxon>
        <taxon>Bacillus cereus group</taxon>
    </lineage>
</organism>